<dbReference type="Proteomes" id="UP001054837">
    <property type="component" value="Unassembled WGS sequence"/>
</dbReference>
<gene>
    <name evidence="1" type="ORF">CDAR_428331</name>
</gene>
<evidence type="ECO:0000313" key="1">
    <source>
        <dbReference type="EMBL" id="GIX95587.1"/>
    </source>
</evidence>
<protein>
    <submittedName>
        <fullName evidence="1">Uncharacterized protein</fullName>
    </submittedName>
</protein>
<accession>A0AAV4PE51</accession>
<sequence length="123" mass="14001">MVNIETVLRGDDVSVDVAVILRKLHFLEKQLYQSKATVHLPGFAEILINCRLPSTHTRSLLTNMQEDERSIPVGAMSWNCGFVKRLNHAEIVIKHVITNRLVLVSEVFFPCNPQMTITFTLEL</sequence>
<evidence type="ECO:0000313" key="2">
    <source>
        <dbReference type="Proteomes" id="UP001054837"/>
    </source>
</evidence>
<proteinExistence type="predicted"/>
<name>A0AAV4PE51_9ARAC</name>
<dbReference type="EMBL" id="BPLQ01002765">
    <property type="protein sequence ID" value="GIX95587.1"/>
    <property type="molecule type" value="Genomic_DNA"/>
</dbReference>
<organism evidence="1 2">
    <name type="scientific">Caerostris darwini</name>
    <dbReference type="NCBI Taxonomy" id="1538125"/>
    <lineage>
        <taxon>Eukaryota</taxon>
        <taxon>Metazoa</taxon>
        <taxon>Ecdysozoa</taxon>
        <taxon>Arthropoda</taxon>
        <taxon>Chelicerata</taxon>
        <taxon>Arachnida</taxon>
        <taxon>Araneae</taxon>
        <taxon>Araneomorphae</taxon>
        <taxon>Entelegynae</taxon>
        <taxon>Araneoidea</taxon>
        <taxon>Araneidae</taxon>
        <taxon>Caerostris</taxon>
    </lineage>
</organism>
<keyword evidence="2" id="KW-1185">Reference proteome</keyword>
<reference evidence="1 2" key="1">
    <citation type="submission" date="2021-06" db="EMBL/GenBank/DDBJ databases">
        <title>Caerostris darwini draft genome.</title>
        <authorList>
            <person name="Kono N."/>
            <person name="Arakawa K."/>
        </authorList>
    </citation>
    <scope>NUCLEOTIDE SEQUENCE [LARGE SCALE GENOMIC DNA]</scope>
</reference>
<comment type="caution">
    <text evidence="1">The sequence shown here is derived from an EMBL/GenBank/DDBJ whole genome shotgun (WGS) entry which is preliminary data.</text>
</comment>
<dbReference type="AlphaFoldDB" id="A0AAV4PE51"/>